<feature type="domain" description="RQC" evidence="1">
    <location>
        <begin position="22"/>
        <end position="119"/>
    </location>
</feature>
<dbReference type="OrthoDB" id="9814785at2"/>
<dbReference type="SMART" id="SM00956">
    <property type="entry name" value="RQC"/>
    <property type="match status" value="1"/>
</dbReference>
<gene>
    <name evidence="2" type="ORF">SAMN05421659_104116</name>
</gene>
<dbReference type="STRING" id="99656.SAMN05421659_104116"/>
<reference evidence="2 3" key="1">
    <citation type="submission" date="2016-10" db="EMBL/GenBank/DDBJ databases">
        <authorList>
            <person name="de Groot N.N."/>
        </authorList>
    </citation>
    <scope>NUCLEOTIDE SEQUENCE [LARGE SCALE GENOMIC DNA]</scope>
    <source>
        <strain evidence="2 3">DSM 9179</strain>
    </source>
</reference>
<dbReference type="RefSeq" id="WP_092451895.1">
    <property type="nucleotide sequence ID" value="NZ_FOJI01000004.1"/>
</dbReference>
<dbReference type="Gene3D" id="1.10.10.10">
    <property type="entry name" value="Winged helix-like DNA-binding domain superfamily/Winged helix DNA-binding domain"/>
    <property type="match status" value="1"/>
</dbReference>
<dbReference type="InterPro" id="IPR036390">
    <property type="entry name" value="WH_DNA-bd_sf"/>
</dbReference>
<dbReference type="GO" id="GO:0006260">
    <property type="term" value="P:DNA replication"/>
    <property type="evidence" value="ECO:0007669"/>
    <property type="project" value="InterPro"/>
</dbReference>
<dbReference type="GO" id="GO:0043138">
    <property type="term" value="F:3'-5' DNA helicase activity"/>
    <property type="evidence" value="ECO:0007669"/>
    <property type="project" value="InterPro"/>
</dbReference>
<sequence length="119" mass="13965">MAKRRRVQYQLDSGDVKILLEDEIVAILRATDELINTGGRSMLAKVLKGSKDRKVLEYNLNKCPAYGFYSQLTITEITYRIDFMIRKGYLRIEYNGTLPMLVFSDKGWEIEKQTYTQEW</sequence>
<organism evidence="2 3">
    <name type="scientific">[Clostridium] fimetarium</name>
    <dbReference type="NCBI Taxonomy" id="99656"/>
    <lineage>
        <taxon>Bacteria</taxon>
        <taxon>Bacillati</taxon>
        <taxon>Bacillota</taxon>
        <taxon>Clostridia</taxon>
        <taxon>Lachnospirales</taxon>
        <taxon>Lachnospiraceae</taxon>
    </lineage>
</organism>
<dbReference type="EMBL" id="FOJI01000004">
    <property type="protein sequence ID" value="SEW08581.1"/>
    <property type="molecule type" value="Genomic_DNA"/>
</dbReference>
<dbReference type="Pfam" id="PF09382">
    <property type="entry name" value="RQC"/>
    <property type="match status" value="1"/>
</dbReference>
<keyword evidence="3" id="KW-1185">Reference proteome</keyword>
<name>A0A1I0P2W3_9FIRM</name>
<proteinExistence type="predicted"/>
<dbReference type="InterPro" id="IPR036388">
    <property type="entry name" value="WH-like_DNA-bd_sf"/>
</dbReference>
<evidence type="ECO:0000313" key="3">
    <source>
        <dbReference type="Proteomes" id="UP000199701"/>
    </source>
</evidence>
<accession>A0A1I0P2W3</accession>
<dbReference type="GO" id="GO:0006281">
    <property type="term" value="P:DNA repair"/>
    <property type="evidence" value="ECO:0007669"/>
    <property type="project" value="InterPro"/>
</dbReference>
<evidence type="ECO:0000259" key="1">
    <source>
        <dbReference type="SMART" id="SM00956"/>
    </source>
</evidence>
<evidence type="ECO:0000313" key="2">
    <source>
        <dbReference type="EMBL" id="SEW08581.1"/>
    </source>
</evidence>
<dbReference type="InterPro" id="IPR018982">
    <property type="entry name" value="RQC_domain"/>
</dbReference>
<protein>
    <submittedName>
        <fullName evidence="2">RQC domain-containing protein</fullName>
    </submittedName>
</protein>
<dbReference type="AlphaFoldDB" id="A0A1I0P2W3"/>
<dbReference type="SUPFAM" id="SSF46785">
    <property type="entry name" value="Winged helix' DNA-binding domain"/>
    <property type="match status" value="1"/>
</dbReference>
<dbReference type="Proteomes" id="UP000199701">
    <property type="component" value="Unassembled WGS sequence"/>
</dbReference>
<dbReference type="NCBIfam" id="NF041107">
    <property type="entry name" value="RQC_minor_1"/>
    <property type="match status" value="1"/>
</dbReference>